<dbReference type="GO" id="GO:0017004">
    <property type="term" value="P:cytochrome complex assembly"/>
    <property type="evidence" value="ECO:0007669"/>
    <property type="project" value="UniProtKB-KW"/>
</dbReference>
<dbReference type="InterPro" id="IPR028250">
    <property type="entry name" value="DsbDN"/>
</dbReference>
<dbReference type="Pfam" id="PF02683">
    <property type="entry name" value="DsbD_TM"/>
    <property type="match status" value="1"/>
</dbReference>
<dbReference type="OrthoDB" id="9811036at2"/>
<evidence type="ECO:0000256" key="4">
    <source>
        <dbReference type="ARBA" id="ARBA00022989"/>
    </source>
</evidence>
<feature type="transmembrane region" description="Helical" evidence="6">
    <location>
        <begin position="390"/>
        <end position="408"/>
    </location>
</feature>
<keyword evidence="4 6" id="KW-1133">Transmembrane helix</keyword>
<reference evidence="11" key="1">
    <citation type="submission" date="2016-10" db="EMBL/GenBank/DDBJ databases">
        <authorList>
            <person name="Varghese N."/>
            <person name="Submissions S."/>
        </authorList>
    </citation>
    <scope>NUCLEOTIDE SEQUENCE [LARGE SCALE GENOMIC DNA]</scope>
    <source>
        <strain evidence="11">CGMCC 1.10370</strain>
    </source>
</reference>
<feature type="transmembrane region" description="Helical" evidence="6">
    <location>
        <begin position="199"/>
        <end position="223"/>
    </location>
</feature>
<dbReference type="RefSeq" id="WP_091498075.1">
    <property type="nucleotide sequence ID" value="NZ_FOMH01000015.1"/>
</dbReference>
<dbReference type="InterPro" id="IPR036249">
    <property type="entry name" value="Thioredoxin-like_sf"/>
</dbReference>
<feature type="signal peptide" evidence="7">
    <location>
        <begin position="1"/>
        <end position="20"/>
    </location>
</feature>
<evidence type="ECO:0000256" key="1">
    <source>
        <dbReference type="ARBA" id="ARBA00004141"/>
    </source>
</evidence>
<dbReference type="Gene3D" id="2.60.40.1250">
    <property type="entry name" value="Thiol:disulfide interchange protein DsbD, N-terminal domain"/>
    <property type="match status" value="1"/>
</dbReference>
<keyword evidence="7" id="KW-0732">Signal</keyword>
<evidence type="ECO:0000256" key="5">
    <source>
        <dbReference type="ARBA" id="ARBA00023136"/>
    </source>
</evidence>
<dbReference type="PANTHER" id="PTHR32234">
    <property type="entry name" value="THIOL:DISULFIDE INTERCHANGE PROTEIN DSBD"/>
    <property type="match status" value="1"/>
</dbReference>
<feature type="chain" id="PRO_5011520884" evidence="7">
    <location>
        <begin position="21"/>
        <end position="669"/>
    </location>
</feature>
<gene>
    <name evidence="10" type="ORF">SAMN05216297_11565</name>
</gene>
<feature type="transmembrane region" description="Helical" evidence="6">
    <location>
        <begin position="320"/>
        <end position="342"/>
    </location>
</feature>
<protein>
    <submittedName>
        <fullName evidence="10">Thiol:disulfide interchange protein DsbD</fullName>
    </submittedName>
</protein>
<name>A0A1I1WH22_9FLAO</name>
<evidence type="ECO:0000256" key="2">
    <source>
        <dbReference type="ARBA" id="ARBA00022692"/>
    </source>
</evidence>
<evidence type="ECO:0000259" key="9">
    <source>
        <dbReference type="Pfam" id="PF11412"/>
    </source>
</evidence>
<dbReference type="GO" id="GO:0045454">
    <property type="term" value="P:cell redox homeostasis"/>
    <property type="evidence" value="ECO:0007669"/>
    <property type="project" value="TreeGrafter"/>
</dbReference>
<organism evidence="10 11">
    <name type="scientific">Flavobacterium phragmitis</name>
    <dbReference type="NCBI Taxonomy" id="739143"/>
    <lineage>
        <taxon>Bacteria</taxon>
        <taxon>Pseudomonadati</taxon>
        <taxon>Bacteroidota</taxon>
        <taxon>Flavobacteriia</taxon>
        <taxon>Flavobacteriales</taxon>
        <taxon>Flavobacteriaceae</taxon>
        <taxon>Flavobacterium</taxon>
    </lineage>
</organism>
<evidence type="ECO:0000256" key="6">
    <source>
        <dbReference type="SAM" id="Phobius"/>
    </source>
</evidence>
<feature type="transmembrane region" description="Helical" evidence="6">
    <location>
        <begin position="244"/>
        <end position="266"/>
    </location>
</feature>
<dbReference type="PANTHER" id="PTHR32234:SF0">
    <property type="entry name" value="THIOL:DISULFIDE INTERCHANGE PROTEIN DSBD"/>
    <property type="match status" value="1"/>
</dbReference>
<dbReference type="STRING" id="739143.SAMN05216297_11565"/>
<comment type="subcellular location">
    <subcellularLocation>
        <location evidence="1">Membrane</location>
        <topology evidence="1">Multi-pass membrane protein</topology>
    </subcellularLocation>
</comment>
<dbReference type="Proteomes" id="UP000199672">
    <property type="component" value="Unassembled WGS sequence"/>
</dbReference>
<feature type="transmembrane region" description="Helical" evidence="6">
    <location>
        <begin position="278"/>
        <end position="299"/>
    </location>
</feature>
<dbReference type="Pfam" id="PF11412">
    <property type="entry name" value="DsbD_N"/>
    <property type="match status" value="1"/>
</dbReference>
<evidence type="ECO:0000259" key="8">
    <source>
        <dbReference type="Pfam" id="PF02683"/>
    </source>
</evidence>
<dbReference type="EMBL" id="FOMH01000015">
    <property type="protein sequence ID" value="SFD94505.1"/>
    <property type="molecule type" value="Genomic_DNA"/>
</dbReference>
<dbReference type="AlphaFoldDB" id="A0A1I1WH22"/>
<dbReference type="Gene3D" id="3.40.30.10">
    <property type="entry name" value="Glutaredoxin"/>
    <property type="match status" value="1"/>
</dbReference>
<feature type="transmembrane region" description="Helical" evidence="6">
    <location>
        <begin position="461"/>
        <end position="481"/>
    </location>
</feature>
<dbReference type="InterPro" id="IPR003834">
    <property type="entry name" value="Cyt_c_assmbl_TM_dom"/>
</dbReference>
<dbReference type="InterPro" id="IPR036929">
    <property type="entry name" value="DsbDN_sf"/>
</dbReference>
<feature type="domain" description="Thiol:disulfide interchange protein DsbD N-terminal" evidence="9">
    <location>
        <begin position="34"/>
        <end position="143"/>
    </location>
</feature>
<feature type="domain" description="Cytochrome C biogenesis protein transmembrane" evidence="8">
    <location>
        <begin position="202"/>
        <end position="412"/>
    </location>
</feature>
<dbReference type="SUPFAM" id="SSF52833">
    <property type="entry name" value="Thioredoxin-like"/>
    <property type="match status" value="1"/>
</dbReference>
<feature type="transmembrane region" description="Helical" evidence="6">
    <location>
        <begin position="354"/>
        <end position="378"/>
    </location>
</feature>
<evidence type="ECO:0000313" key="10">
    <source>
        <dbReference type="EMBL" id="SFD94505.1"/>
    </source>
</evidence>
<keyword evidence="11" id="KW-1185">Reference proteome</keyword>
<dbReference type="Pfam" id="PF13899">
    <property type="entry name" value="Thioredoxin_7"/>
    <property type="match status" value="1"/>
</dbReference>
<feature type="transmembrane region" description="Helical" evidence="6">
    <location>
        <begin position="428"/>
        <end position="449"/>
    </location>
</feature>
<evidence type="ECO:0000256" key="3">
    <source>
        <dbReference type="ARBA" id="ARBA00022748"/>
    </source>
</evidence>
<evidence type="ECO:0000313" key="11">
    <source>
        <dbReference type="Proteomes" id="UP000199672"/>
    </source>
</evidence>
<proteinExistence type="predicted"/>
<dbReference type="GO" id="GO:0015035">
    <property type="term" value="F:protein-disulfide reductase activity"/>
    <property type="evidence" value="ECO:0007669"/>
    <property type="project" value="TreeGrafter"/>
</dbReference>
<keyword evidence="2 6" id="KW-0812">Transmembrane</keyword>
<accession>A0A1I1WH22</accession>
<keyword evidence="5 6" id="KW-0472">Membrane</keyword>
<evidence type="ECO:0000256" key="7">
    <source>
        <dbReference type="SAM" id="SignalP"/>
    </source>
</evidence>
<keyword evidence="3" id="KW-0201">Cytochrome c-type biogenesis</keyword>
<dbReference type="GO" id="GO:0016020">
    <property type="term" value="C:membrane"/>
    <property type="evidence" value="ECO:0007669"/>
    <property type="project" value="UniProtKB-SubCell"/>
</dbReference>
<sequence>MKNSIIIILLILSVSMSAQMYNPVKWSTSVEKVSDKEYILKAKAVIQSGWHLYGQYIEEGGPSRTAFTFKNTNKKFELVGKTTEEKGHEVVDKIFDMKIKYFEDKALFTQKIKLTSEGLSSIDGEVEFMVCDDSNCLPPTTEELIFKIPAEKKTVAVEETPATEKDSVITEEVTLVKAVDKTEKAVTAESPKKNEQRGLLTIFILAFLSGFAALLTPCVFPMIPMTVSYFTKQSKTKAAGIRNAMIYGFSIVIIYVLLGSIVTAIFGADSLNALSTNVWFNLIFFILLVVFACSFLGAFEIMLPNALANKVDSQADRGGLIGIFFMALALAIVSFSCTGPIVGTLLVEAASKGGIAPIVGMLGFSIAIALPFSLFAAFPGWLNALPKSGGWLNTVKVVLGFLELALAFKFLSNADLVLQLHWLERETFLAIWIAVFGMLAFYLFGKITLPHDSPLNHISVGRLGFGLIVLSFTIYLIPGLWGAPLKLISGFPPPMQYSESPNGLGVSGNSELKITGSLPEGAEHGPQNIITFHDYDKGMEYAKKQGKPVLLDFTGYACVNCRKMEELVWSDPKVLGVLNNDVVLISLYVDDKKELPENEQYVSETTGKKIKTIGNKWSDLQIKTYKANAQPFYVIVDHSSNSLTETSAYNPDITEYYNWLQSGIKNFKK</sequence>